<evidence type="ECO:0000313" key="3">
    <source>
        <dbReference type="Proteomes" id="UP000030764"/>
    </source>
</evidence>
<protein>
    <submittedName>
        <fullName evidence="2">Uncharacterized protein</fullName>
    </submittedName>
</protein>
<keyword evidence="3" id="KW-1185">Reference proteome</keyword>
<organism evidence="2">
    <name type="scientific">Trichuris suis</name>
    <name type="common">pig whipworm</name>
    <dbReference type="NCBI Taxonomy" id="68888"/>
    <lineage>
        <taxon>Eukaryota</taxon>
        <taxon>Metazoa</taxon>
        <taxon>Ecdysozoa</taxon>
        <taxon>Nematoda</taxon>
        <taxon>Enoplea</taxon>
        <taxon>Dorylaimia</taxon>
        <taxon>Trichinellida</taxon>
        <taxon>Trichuridae</taxon>
        <taxon>Trichuris</taxon>
    </lineage>
</organism>
<dbReference type="EMBL" id="KL367479">
    <property type="protein sequence ID" value="KFD72003.1"/>
    <property type="molecule type" value="Genomic_DNA"/>
</dbReference>
<gene>
    <name evidence="1" type="ORF">M513_00414</name>
    <name evidence="2" type="ORF">M514_00414</name>
</gene>
<accession>A0A085NRA7</accession>
<evidence type="ECO:0000313" key="2">
    <source>
        <dbReference type="EMBL" id="KFD72003.1"/>
    </source>
</evidence>
<name>A0A085NRA7_9BILA</name>
<proteinExistence type="predicted"/>
<evidence type="ECO:0000313" key="1">
    <source>
        <dbReference type="EMBL" id="KFD58721.1"/>
    </source>
</evidence>
<reference evidence="2 3" key="1">
    <citation type="journal article" date="2014" name="Nat. Genet.">
        <title>Genome and transcriptome of the porcine whipworm Trichuris suis.</title>
        <authorList>
            <person name="Jex A.R."/>
            <person name="Nejsum P."/>
            <person name="Schwarz E.M."/>
            <person name="Hu L."/>
            <person name="Young N.D."/>
            <person name="Hall R.S."/>
            <person name="Korhonen P.K."/>
            <person name="Liao S."/>
            <person name="Thamsborg S."/>
            <person name="Xia J."/>
            <person name="Xu P."/>
            <person name="Wang S."/>
            <person name="Scheerlinck J.P."/>
            <person name="Hofmann A."/>
            <person name="Sternberg P.W."/>
            <person name="Wang J."/>
            <person name="Gasser R.B."/>
        </authorList>
    </citation>
    <scope>NUCLEOTIDE SEQUENCE [LARGE SCALE GENOMIC DNA]</scope>
    <source>
        <strain evidence="2">DCEP-RM93F</strain>
        <strain evidence="1">DCEP-RM93M</strain>
    </source>
</reference>
<dbReference type="Proteomes" id="UP000030764">
    <property type="component" value="Unassembled WGS sequence"/>
</dbReference>
<dbReference type="EMBL" id="KL363183">
    <property type="protein sequence ID" value="KFD58721.1"/>
    <property type="molecule type" value="Genomic_DNA"/>
</dbReference>
<sequence length="140" mass="15861">MLTPPARETSLASLSVLNFGNRQVIFALCGANNWLAFWKNANEIVDCDLRRWRPVGQREDICTRDKPPSEYASRRSTSQLIITEIAHALSISSHHGYSFTLQKNAAPSDHHCLLKIATDVRLTYSQTTLLERRHLQNSSL</sequence>
<dbReference type="AlphaFoldDB" id="A0A085NRA7"/>
<dbReference type="Proteomes" id="UP000030758">
    <property type="component" value="Unassembled WGS sequence"/>
</dbReference>